<keyword evidence="1" id="KW-0808">Transferase</keyword>
<dbReference type="Proteomes" id="UP000566819">
    <property type="component" value="Unassembled WGS sequence"/>
</dbReference>
<dbReference type="OrthoDB" id="20368at2759"/>
<comment type="caution">
    <text evidence="5">The sequence shown here is derived from an EMBL/GenBank/DDBJ whole genome shotgun (WGS) entry which is preliminary data.</text>
</comment>
<gene>
    <name evidence="5" type="ORF">G7Y89_g12057</name>
</gene>
<keyword evidence="6" id="KW-1185">Reference proteome</keyword>
<evidence type="ECO:0000256" key="2">
    <source>
        <dbReference type="ARBA" id="ARBA00023253"/>
    </source>
</evidence>
<keyword evidence="2" id="KW-0294">Fucose metabolism</keyword>
<name>A0A8H4R9M2_9HELO</name>
<keyword evidence="4" id="KW-0472">Membrane</keyword>
<organism evidence="5 6">
    <name type="scientific">Cudoniella acicularis</name>
    <dbReference type="NCBI Taxonomy" id="354080"/>
    <lineage>
        <taxon>Eukaryota</taxon>
        <taxon>Fungi</taxon>
        <taxon>Dikarya</taxon>
        <taxon>Ascomycota</taxon>
        <taxon>Pezizomycotina</taxon>
        <taxon>Leotiomycetes</taxon>
        <taxon>Helotiales</taxon>
        <taxon>Tricladiaceae</taxon>
        <taxon>Cudoniella</taxon>
    </lineage>
</organism>
<sequence length="457" mass="50993">MLNQRVATFALIASLLFIWLVYLNRHHFPSLDSVGDSRVHNWLSPSKNDTTTADQKVDSHNADPQINSLKNGLKNLCDRTHWTPGLWLQCHSYSGLNTTAIGGGLNNARNRIQTCVRLAIDAGSGLIIPPIATTRNADNPALLSATPQCADQFWNFDHMAEELEEQCPQMKLRYCGDAEGIDTILPTLKRHYSDDVHSLGTFGAMVNATLKEANIEKISPLNPVAITYGDSYIAWNYTESNELGAVRKSLFRLIKFNRRLLTFSSEILQSPELQNGFIGVHLRGEPDWPAVFGTVDTQMDAYVKEIEATQSTREKKITTVYVSCGSRGAIGWFRARLEPLGYTVHDKWTLLVGSPRMLAKLDAMEFDKKAIVEYEVLVNADYWYGILMSTMSAMVAYARTVDEPEVYFSTYLYPGSSRTAGRTRTWVNAPAMMGTNTTKLLVTNSAPVGLDLMDSFP</sequence>
<evidence type="ECO:0000256" key="4">
    <source>
        <dbReference type="SAM" id="Phobius"/>
    </source>
</evidence>
<evidence type="ECO:0000256" key="3">
    <source>
        <dbReference type="ARBA" id="ARBA00023277"/>
    </source>
</evidence>
<dbReference type="Pfam" id="PF10250">
    <property type="entry name" value="O-FucT"/>
    <property type="match status" value="1"/>
</dbReference>
<keyword evidence="4" id="KW-0812">Transmembrane</keyword>
<dbReference type="CDD" id="cd11296">
    <property type="entry name" value="O-FucT_like"/>
    <property type="match status" value="1"/>
</dbReference>
<protein>
    <submittedName>
        <fullName evidence="5">Uncharacterized protein</fullName>
    </submittedName>
</protein>
<dbReference type="GO" id="GO:0016740">
    <property type="term" value="F:transferase activity"/>
    <property type="evidence" value="ECO:0007669"/>
    <property type="project" value="UniProtKB-KW"/>
</dbReference>
<dbReference type="Gene3D" id="3.40.50.11350">
    <property type="match status" value="1"/>
</dbReference>
<keyword evidence="4" id="KW-1133">Transmembrane helix</keyword>
<evidence type="ECO:0000313" key="5">
    <source>
        <dbReference type="EMBL" id="KAF4626104.1"/>
    </source>
</evidence>
<dbReference type="GO" id="GO:0006004">
    <property type="term" value="P:fucose metabolic process"/>
    <property type="evidence" value="ECO:0007669"/>
    <property type="project" value="UniProtKB-KW"/>
</dbReference>
<dbReference type="AlphaFoldDB" id="A0A8H4R9M2"/>
<reference evidence="5 6" key="1">
    <citation type="submission" date="2020-03" db="EMBL/GenBank/DDBJ databases">
        <title>Draft Genome Sequence of Cudoniella acicularis.</title>
        <authorList>
            <person name="Buettner E."/>
            <person name="Kellner H."/>
        </authorList>
    </citation>
    <scope>NUCLEOTIDE SEQUENCE [LARGE SCALE GENOMIC DNA]</scope>
    <source>
        <strain evidence="5 6">DSM 108380</strain>
    </source>
</reference>
<evidence type="ECO:0000256" key="1">
    <source>
        <dbReference type="ARBA" id="ARBA00022679"/>
    </source>
</evidence>
<dbReference type="EMBL" id="JAAMPI010001224">
    <property type="protein sequence ID" value="KAF4626104.1"/>
    <property type="molecule type" value="Genomic_DNA"/>
</dbReference>
<accession>A0A8H4R9M2</accession>
<feature type="transmembrane region" description="Helical" evidence="4">
    <location>
        <begin position="6"/>
        <end position="23"/>
    </location>
</feature>
<proteinExistence type="predicted"/>
<keyword evidence="3" id="KW-0119">Carbohydrate metabolism</keyword>
<dbReference type="InterPro" id="IPR019378">
    <property type="entry name" value="GDP-Fuc_O-FucTrfase"/>
</dbReference>
<evidence type="ECO:0000313" key="6">
    <source>
        <dbReference type="Proteomes" id="UP000566819"/>
    </source>
</evidence>